<keyword evidence="2 6" id="KW-0812">Transmembrane</keyword>
<protein>
    <recommendedName>
        <fullName evidence="8">CNNM transmembrane domain-containing protein</fullName>
    </recommendedName>
</protein>
<dbReference type="FunFam" id="3.10.580.10:FF:000006">
    <property type="entry name" value="DUF21 and CBS domain protein"/>
    <property type="match status" value="1"/>
</dbReference>
<keyword evidence="3" id="KW-0677">Repeat</keyword>
<dbReference type="GO" id="GO:0016020">
    <property type="term" value="C:membrane"/>
    <property type="evidence" value="ECO:0007669"/>
    <property type="project" value="UniProtKB-SubCell"/>
</dbReference>
<evidence type="ECO:0000256" key="6">
    <source>
        <dbReference type="PROSITE-ProRule" id="PRU01193"/>
    </source>
</evidence>
<accession>A0A6A6CTJ8</accession>
<comment type="subcellular location">
    <subcellularLocation>
        <location evidence="1">Membrane</location>
        <topology evidence="1">Multi-pass membrane protein</topology>
    </subcellularLocation>
</comment>
<dbReference type="GO" id="GO:0010960">
    <property type="term" value="P:magnesium ion homeostasis"/>
    <property type="evidence" value="ECO:0007669"/>
    <property type="project" value="InterPro"/>
</dbReference>
<dbReference type="PROSITE" id="PS51846">
    <property type="entry name" value="CNNM"/>
    <property type="match status" value="1"/>
</dbReference>
<dbReference type="InterPro" id="IPR002550">
    <property type="entry name" value="CNNM"/>
</dbReference>
<dbReference type="PANTHER" id="PTHR12064">
    <property type="entry name" value="METAL TRANSPORTER CNNM"/>
    <property type="match status" value="1"/>
</dbReference>
<dbReference type="PANTHER" id="PTHR12064:SF97">
    <property type="entry name" value="METAL TRANSPORTER CNNM-5"/>
    <property type="match status" value="1"/>
</dbReference>
<dbReference type="SUPFAM" id="SSF54631">
    <property type="entry name" value="CBS-domain pair"/>
    <property type="match status" value="1"/>
</dbReference>
<name>A0A6A6CTJ8_ZASCE</name>
<feature type="transmembrane region" description="Helical" evidence="7">
    <location>
        <begin position="109"/>
        <end position="129"/>
    </location>
</feature>
<evidence type="ECO:0000256" key="4">
    <source>
        <dbReference type="ARBA" id="ARBA00022989"/>
    </source>
</evidence>
<dbReference type="GO" id="GO:0030026">
    <property type="term" value="P:intracellular manganese ion homeostasis"/>
    <property type="evidence" value="ECO:0007669"/>
    <property type="project" value="TreeGrafter"/>
</dbReference>
<evidence type="ECO:0000259" key="8">
    <source>
        <dbReference type="PROSITE" id="PS51846"/>
    </source>
</evidence>
<feature type="transmembrane region" description="Helical" evidence="7">
    <location>
        <begin position="75"/>
        <end position="97"/>
    </location>
</feature>
<dbReference type="GeneID" id="54563559"/>
<keyword evidence="5 6" id="KW-0472">Membrane</keyword>
<feature type="non-terminal residue" evidence="9">
    <location>
        <position position="307"/>
    </location>
</feature>
<dbReference type="CDD" id="cd04590">
    <property type="entry name" value="CBS_pair_CorC_HlyC_assoc"/>
    <property type="match status" value="1"/>
</dbReference>
<dbReference type="Pfam" id="PF01595">
    <property type="entry name" value="CNNM"/>
    <property type="match status" value="1"/>
</dbReference>
<evidence type="ECO:0000313" key="9">
    <source>
        <dbReference type="EMBL" id="KAF2169508.1"/>
    </source>
</evidence>
<dbReference type="InterPro" id="IPR045095">
    <property type="entry name" value="ACDP"/>
</dbReference>
<evidence type="ECO:0000256" key="3">
    <source>
        <dbReference type="ARBA" id="ARBA00022737"/>
    </source>
</evidence>
<dbReference type="Proteomes" id="UP000799537">
    <property type="component" value="Unassembled WGS sequence"/>
</dbReference>
<keyword evidence="10" id="KW-1185">Reference proteome</keyword>
<proteinExistence type="predicted"/>
<dbReference type="RefSeq" id="XP_033670397.1">
    <property type="nucleotide sequence ID" value="XM_033810287.1"/>
</dbReference>
<feature type="domain" description="CNNM transmembrane" evidence="8">
    <location>
        <begin position="1"/>
        <end position="170"/>
    </location>
</feature>
<reference evidence="9" key="1">
    <citation type="journal article" date="2020" name="Stud. Mycol.">
        <title>101 Dothideomycetes genomes: a test case for predicting lifestyles and emergence of pathogens.</title>
        <authorList>
            <person name="Haridas S."/>
            <person name="Albert R."/>
            <person name="Binder M."/>
            <person name="Bloem J."/>
            <person name="Labutti K."/>
            <person name="Salamov A."/>
            <person name="Andreopoulos B."/>
            <person name="Baker S."/>
            <person name="Barry K."/>
            <person name="Bills G."/>
            <person name="Bluhm B."/>
            <person name="Cannon C."/>
            <person name="Castanera R."/>
            <person name="Culley D."/>
            <person name="Daum C."/>
            <person name="Ezra D."/>
            <person name="Gonzalez J."/>
            <person name="Henrissat B."/>
            <person name="Kuo A."/>
            <person name="Liang C."/>
            <person name="Lipzen A."/>
            <person name="Lutzoni F."/>
            <person name="Magnuson J."/>
            <person name="Mondo S."/>
            <person name="Nolan M."/>
            <person name="Ohm R."/>
            <person name="Pangilinan J."/>
            <person name="Park H.-J."/>
            <person name="Ramirez L."/>
            <person name="Alfaro M."/>
            <person name="Sun H."/>
            <person name="Tritt A."/>
            <person name="Yoshinaga Y."/>
            <person name="Zwiers L.-H."/>
            <person name="Turgeon B."/>
            <person name="Goodwin S."/>
            <person name="Spatafora J."/>
            <person name="Crous P."/>
            <person name="Grigoriev I."/>
        </authorList>
    </citation>
    <scope>NUCLEOTIDE SEQUENCE</scope>
    <source>
        <strain evidence="9">ATCC 36951</strain>
    </source>
</reference>
<organism evidence="9 10">
    <name type="scientific">Zasmidium cellare ATCC 36951</name>
    <dbReference type="NCBI Taxonomy" id="1080233"/>
    <lineage>
        <taxon>Eukaryota</taxon>
        <taxon>Fungi</taxon>
        <taxon>Dikarya</taxon>
        <taxon>Ascomycota</taxon>
        <taxon>Pezizomycotina</taxon>
        <taxon>Dothideomycetes</taxon>
        <taxon>Dothideomycetidae</taxon>
        <taxon>Mycosphaerellales</taxon>
        <taxon>Mycosphaerellaceae</taxon>
        <taxon>Zasmidium</taxon>
    </lineage>
</organism>
<dbReference type="OrthoDB" id="5353557at2759"/>
<gene>
    <name evidence="9" type="ORF">M409DRAFT_33320</name>
</gene>
<evidence type="ECO:0000256" key="1">
    <source>
        <dbReference type="ARBA" id="ARBA00004141"/>
    </source>
</evidence>
<sequence>LVLLGGLFAGLTIALMSQDETYLKVAASSGDTNEKRYASRVLWLLNKGKHWVLVTLLLCNVITNETLPIVLHKSFGGGGLVAIVGSTVMIVIFGEIVPQAICVRYGLSIGAWTAPLVLCLMVVLSPVAWPAAKLLDRVLGEEAHGTMYKKSGLKTLIELHKTAKQLIEDEATIISSTLDLKDKPLTSIMTSIEHVFTMSTDTVVDEGVIKHILDQGYSRIPIHSADDPETFTGMLLVRRLIGYNPAERKQVQEFDLVALPETKASTTCLDILNYFQEGKSHMVLISKSPGEGTGAIGIVTLEDVLEE</sequence>
<evidence type="ECO:0000313" key="10">
    <source>
        <dbReference type="Proteomes" id="UP000799537"/>
    </source>
</evidence>
<evidence type="ECO:0000256" key="5">
    <source>
        <dbReference type="ARBA" id="ARBA00023136"/>
    </source>
</evidence>
<dbReference type="Gene3D" id="3.10.580.10">
    <property type="entry name" value="CBS-domain"/>
    <property type="match status" value="1"/>
</dbReference>
<dbReference type="InterPro" id="IPR044751">
    <property type="entry name" value="Ion_transp-like_CBS"/>
</dbReference>
<dbReference type="AlphaFoldDB" id="A0A6A6CTJ8"/>
<evidence type="ECO:0000256" key="7">
    <source>
        <dbReference type="SAM" id="Phobius"/>
    </source>
</evidence>
<evidence type="ECO:0000256" key="2">
    <source>
        <dbReference type="ARBA" id="ARBA00022692"/>
    </source>
</evidence>
<dbReference type="GO" id="GO:0005737">
    <property type="term" value="C:cytoplasm"/>
    <property type="evidence" value="ECO:0007669"/>
    <property type="project" value="TreeGrafter"/>
</dbReference>
<keyword evidence="4 6" id="KW-1133">Transmembrane helix</keyword>
<dbReference type="EMBL" id="ML993587">
    <property type="protein sequence ID" value="KAF2169508.1"/>
    <property type="molecule type" value="Genomic_DNA"/>
</dbReference>
<dbReference type="InterPro" id="IPR046342">
    <property type="entry name" value="CBS_dom_sf"/>
</dbReference>
<feature type="non-terminal residue" evidence="9">
    <location>
        <position position="1"/>
    </location>
</feature>